<dbReference type="EnsemblFungi" id="EJT71983">
    <property type="protein sequence ID" value="EJT71983"/>
    <property type="gene ID" value="GGTG_11233"/>
</dbReference>
<accession>J3PCL3</accession>
<reference evidence="4" key="4">
    <citation type="journal article" date="2015" name="G3 (Bethesda)">
        <title>Genome sequences of three phytopathogenic species of the Magnaporthaceae family of fungi.</title>
        <authorList>
            <person name="Okagaki L.H."/>
            <person name="Nunes C.C."/>
            <person name="Sailsbery J."/>
            <person name="Clay B."/>
            <person name="Brown D."/>
            <person name="John T."/>
            <person name="Oh Y."/>
            <person name="Young N."/>
            <person name="Fitzgerald M."/>
            <person name="Haas B.J."/>
            <person name="Zeng Q."/>
            <person name="Young S."/>
            <person name="Adiconis X."/>
            <person name="Fan L."/>
            <person name="Levin J.Z."/>
            <person name="Mitchell T.K."/>
            <person name="Okubara P.A."/>
            <person name="Farman M.L."/>
            <person name="Kohn L.M."/>
            <person name="Birren B."/>
            <person name="Ma L.-J."/>
            <person name="Dean R.A."/>
        </authorList>
    </citation>
    <scope>NUCLEOTIDE SEQUENCE</scope>
    <source>
        <strain evidence="4">R3-111a-1</strain>
    </source>
</reference>
<dbReference type="STRING" id="644352.J3PCL3"/>
<dbReference type="eggNOG" id="ENOG502QU1R">
    <property type="taxonomic scope" value="Eukaryota"/>
</dbReference>
<sequence length="279" mass="31117">MTGNTDNAMARFLFAILRQKCLKDIDWNKVASDPVLLQPITNGHAARMRYSRFRSSMLGIEPQRRNRTAGSGSRVTKSKKDKDAKLDKAPKTKRDENLEGAPETQEEGAADSVPSRSAPVKVKHEIKPLVLESQVSACSPPSTTIGTFPDSRVQFQNRLMTPCSDTDVIMAPQNYAGSPISDVLQTEPFDFPAPAHCGNSNDHGAWHHHSPTYTTFGMAYELDNYPINFSEHPSPQDQHRTYHHHHEHSQGLCDPSAVMSPDHHASVKQEAWDSQFHIV</sequence>
<dbReference type="RefSeq" id="XP_009227380.1">
    <property type="nucleotide sequence ID" value="XM_009229116.1"/>
</dbReference>
<reference evidence="3" key="3">
    <citation type="submission" date="2010-09" db="EMBL/GenBank/DDBJ databases">
        <title>Annotation of Gaeumannomyces graminis var. tritici R3-111a-1.</title>
        <authorList>
            <consortium name="The Broad Institute Genome Sequencing Platform"/>
            <person name="Ma L.-J."/>
            <person name="Dead R."/>
            <person name="Young S.K."/>
            <person name="Zeng Q."/>
            <person name="Gargeya S."/>
            <person name="Fitzgerald M."/>
            <person name="Haas B."/>
            <person name="Abouelleil A."/>
            <person name="Alvarado L."/>
            <person name="Arachchi H.M."/>
            <person name="Berlin A."/>
            <person name="Brown A."/>
            <person name="Chapman S.B."/>
            <person name="Chen Z."/>
            <person name="Dunbar C."/>
            <person name="Freedman E."/>
            <person name="Gearin G."/>
            <person name="Gellesch M."/>
            <person name="Goldberg J."/>
            <person name="Griggs A."/>
            <person name="Gujja S."/>
            <person name="Heiman D."/>
            <person name="Howarth C."/>
            <person name="Larson L."/>
            <person name="Lui A."/>
            <person name="MacDonald P.J.P."/>
            <person name="Mehta T."/>
            <person name="Montmayeur A."/>
            <person name="Murphy C."/>
            <person name="Neiman D."/>
            <person name="Pearson M."/>
            <person name="Priest M."/>
            <person name="Roberts A."/>
            <person name="Saif S."/>
            <person name="Shea T."/>
            <person name="Shenoy N."/>
            <person name="Sisk P."/>
            <person name="Stolte C."/>
            <person name="Sykes S."/>
            <person name="Yandava C."/>
            <person name="Wortman J."/>
            <person name="Nusbaum C."/>
            <person name="Birren B."/>
        </authorList>
    </citation>
    <scope>NUCLEOTIDE SEQUENCE</scope>
    <source>
        <strain evidence="3">R3-111a-1</strain>
    </source>
</reference>
<gene>
    <name evidence="4" type="primary">20351691</name>
    <name evidence="3" type="ORF">GGTG_11233</name>
</gene>
<proteinExistence type="predicted"/>
<evidence type="ECO:0000313" key="3">
    <source>
        <dbReference type="EMBL" id="EJT71983.1"/>
    </source>
</evidence>
<feature type="region of interest" description="Disordered" evidence="1">
    <location>
        <begin position="57"/>
        <end position="120"/>
    </location>
</feature>
<dbReference type="AlphaFoldDB" id="J3PCL3"/>
<feature type="region of interest" description="Disordered" evidence="1">
    <location>
        <begin position="231"/>
        <end position="260"/>
    </location>
</feature>
<dbReference type="Pfam" id="PF22980">
    <property type="entry name" value="Myb_DNA-bind_8"/>
    <property type="match status" value="1"/>
</dbReference>
<dbReference type="InterPro" id="IPR054505">
    <property type="entry name" value="Myb_DNA-bind_8"/>
</dbReference>
<dbReference type="EMBL" id="GL385400">
    <property type="protein sequence ID" value="EJT71983.1"/>
    <property type="molecule type" value="Genomic_DNA"/>
</dbReference>
<evidence type="ECO:0000256" key="1">
    <source>
        <dbReference type="SAM" id="MobiDB-lite"/>
    </source>
</evidence>
<dbReference type="VEuPathDB" id="FungiDB:GGTG_11233"/>
<evidence type="ECO:0000313" key="4">
    <source>
        <dbReference type="EnsemblFungi" id="EJT71983"/>
    </source>
</evidence>
<dbReference type="HOGENOM" id="CLU_087046_0_0_1"/>
<feature type="domain" description="Myb-like DNA-binding" evidence="2">
    <location>
        <begin position="9"/>
        <end position="56"/>
    </location>
</feature>
<reference evidence="4" key="5">
    <citation type="submission" date="2018-04" db="UniProtKB">
        <authorList>
            <consortium name="EnsemblFungi"/>
        </authorList>
    </citation>
    <scope>IDENTIFICATION</scope>
    <source>
        <strain evidence="4">R3-111a-1</strain>
    </source>
</reference>
<dbReference type="Proteomes" id="UP000006039">
    <property type="component" value="Unassembled WGS sequence"/>
</dbReference>
<dbReference type="OrthoDB" id="3944408at2759"/>
<evidence type="ECO:0000313" key="5">
    <source>
        <dbReference type="Proteomes" id="UP000006039"/>
    </source>
</evidence>
<reference evidence="5" key="1">
    <citation type="submission" date="2010-07" db="EMBL/GenBank/DDBJ databases">
        <title>The genome sequence of Gaeumannomyces graminis var. tritici strain R3-111a-1.</title>
        <authorList>
            <consortium name="The Broad Institute Genome Sequencing Platform"/>
            <person name="Ma L.-J."/>
            <person name="Dead R."/>
            <person name="Young S."/>
            <person name="Zeng Q."/>
            <person name="Koehrsen M."/>
            <person name="Alvarado L."/>
            <person name="Berlin A."/>
            <person name="Chapman S.B."/>
            <person name="Chen Z."/>
            <person name="Freedman E."/>
            <person name="Gellesch M."/>
            <person name="Goldberg J."/>
            <person name="Griggs A."/>
            <person name="Gujja S."/>
            <person name="Heilman E.R."/>
            <person name="Heiman D."/>
            <person name="Hepburn T."/>
            <person name="Howarth C."/>
            <person name="Jen D."/>
            <person name="Larson L."/>
            <person name="Mehta T."/>
            <person name="Neiman D."/>
            <person name="Pearson M."/>
            <person name="Roberts A."/>
            <person name="Saif S."/>
            <person name="Shea T."/>
            <person name="Shenoy N."/>
            <person name="Sisk P."/>
            <person name="Stolte C."/>
            <person name="Sykes S."/>
            <person name="Walk T."/>
            <person name="White J."/>
            <person name="Yandava C."/>
            <person name="Haas B."/>
            <person name="Nusbaum C."/>
            <person name="Birren B."/>
        </authorList>
    </citation>
    <scope>NUCLEOTIDE SEQUENCE [LARGE SCALE GENOMIC DNA]</scope>
    <source>
        <strain evidence="5">R3-111a-1</strain>
    </source>
</reference>
<evidence type="ECO:0000259" key="2">
    <source>
        <dbReference type="Pfam" id="PF22980"/>
    </source>
</evidence>
<keyword evidence="5" id="KW-1185">Reference proteome</keyword>
<protein>
    <recommendedName>
        <fullName evidence="2">Myb-like DNA-binding domain-containing protein</fullName>
    </recommendedName>
</protein>
<feature type="compositionally biased region" description="Basic and acidic residues" evidence="1">
    <location>
        <begin position="78"/>
        <end position="97"/>
    </location>
</feature>
<organism evidence="3">
    <name type="scientific">Gaeumannomyces tritici (strain R3-111a-1)</name>
    <name type="common">Wheat and barley take-all root rot fungus</name>
    <name type="synonym">Gaeumannomyces graminis var. tritici</name>
    <dbReference type="NCBI Taxonomy" id="644352"/>
    <lineage>
        <taxon>Eukaryota</taxon>
        <taxon>Fungi</taxon>
        <taxon>Dikarya</taxon>
        <taxon>Ascomycota</taxon>
        <taxon>Pezizomycotina</taxon>
        <taxon>Sordariomycetes</taxon>
        <taxon>Sordariomycetidae</taxon>
        <taxon>Magnaporthales</taxon>
        <taxon>Magnaporthaceae</taxon>
        <taxon>Gaeumannomyces</taxon>
    </lineage>
</organism>
<name>J3PCL3_GAET3</name>
<dbReference type="GeneID" id="20351691"/>
<reference evidence="3" key="2">
    <citation type="submission" date="2010-07" db="EMBL/GenBank/DDBJ databases">
        <authorList>
            <consortium name="The Broad Institute Genome Sequencing Platform"/>
            <consortium name="Broad Institute Genome Sequencing Center for Infectious Disease"/>
            <person name="Ma L.-J."/>
            <person name="Dead R."/>
            <person name="Young S."/>
            <person name="Zeng Q."/>
            <person name="Koehrsen M."/>
            <person name="Alvarado L."/>
            <person name="Berlin A."/>
            <person name="Chapman S.B."/>
            <person name="Chen Z."/>
            <person name="Freedman E."/>
            <person name="Gellesch M."/>
            <person name="Goldberg J."/>
            <person name="Griggs A."/>
            <person name="Gujja S."/>
            <person name="Heilman E.R."/>
            <person name="Heiman D."/>
            <person name="Hepburn T."/>
            <person name="Howarth C."/>
            <person name="Jen D."/>
            <person name="Larson L."/>
            <person name="Mehta T."/>
            <person name="Neiman D."/>
            <person name="Pearson M."/>
            <person name="Roberts A."/>
            <person name="Saif S."/>
            <person name="Shea T."/>
            <person name="Shenoy N."/>
            <person name="Sisk P."/>
            <person name="Stolte C."/>
            <person name="Sykes S."/>
            <person name="Walk T."/>
            <person name="White J."/>
            <person name="Yandava C."/>
            <person name="Haas B."/>
            <person name="Nusbaum C."/>
            <person name="Birren B."/>
        </authorList>
    </citation>
    <scope>NUCLEOTIDE SEQUENCE</scope>
    <source>
        <strain evidence="3">R3-111a-1</strain>
    </source>
</reference>